<accession>A0A6M3LDZ2</accession>
<gene>
    <name evidence="1" type="ORF">MM415B04575_0001</name>
</gene>
<name>A0A6M3LDZ2_9ZZZZ</name>
<sequence>MNDKLFTPETQDELTNQLTQAVRNIIETKMPAAFKCLQDAHRESTTDIGEVTISLKCKLHSEGASVGVDGFVWQHSRKVGERDAEFEEIEIDTRQLQLGI</sequence>
<dbReference type="EMBL" id="MT143078">
    <property type="protein sequence ID" value="QJA92569.1"/>
    <property type="molecule type" value="Genomic_DNA"/>
</dbReference>
<evidence type="ECO:0000313" key="1">
    <source>
        <dbReference type="EMBL" id="QJA92569.1"/>
    </source>
</evidence>
<organism evidence="1">
    <name type="scientific">viral metagenome</name>
    <dbReference type="NCBI Taxonomy" id="1070528"/>
    <lineage>
        <taxon>unclassified sequences</taxon>
        <taxon>metagenomes</taxon>
        <taxon>organismal metagenomes</taxon>
    </lineage>
</organism>
<proteinExistence type="predicted"/>
<protein>
    <submittedName>
        <fullName evidence="1">Uncharacterized protein</fullName>
    </submittedName>
</protein>
<reference evidence="1" key="1">
    <citation type="submission" date="2020-03" db="EMBL/GenBank/DDBJ databases">
        <title>The deep terrestrial virosphere.</title>
        <authorList>
            <person name="Holmfeldt K."/>
            <person name="Nilsson E."/>
            <person name="Simone D."/>
            <person name="Lopez-Fernandez M."/>
            <person name="Wu X."/>
            <person name="de Brujin I."/>
            <person name="Lundin D."/>
            <person name="Andersson A."/>
            <person name="Bertilsson S."/>
            <person name="Dopson M."/>
        </authorList>
    </citation>
    <scope>NUCLEOTIDE SEQUENCE</scope>
    <source>
        <strain evidence="1">MM415B04575</strain>
    </source>
</reference>
<dbReference type="AlphaFoldDB" id="A0A6M3LDZ2"/>